<name>A0A124GNA0_PICGL</name>
<gene>
    <name evidence="1" type="ORF">ABT39_MTgene5167</name>
</gene>
<geneLocation type="mitochondrion" evidence="1"/>
<dbReference type="AlphaFoldDB" id="A0A124GNA0"/>
<keyword evidence="1" id="KW-0496">Mitochondrion</keyword>
<organism evidence="1">
    <name type="scientific">Picea glauca</name>
    <name type="common">White spruce</name>
    <name type="synonym">Pinus glauca</name>
    <dbReference type="NCBI Taxonomy" id="3330"/>
    <lineage>
        <taxon>Eukaryota</taxon>
        <taxon>Viridiplantae</taxon>
        <taxon>Streptophyta</taxon>
        <taxon>Embryophyta</taxon>
        <taxon>Tracheophyta</taxon>
        <taxon>Spermatophyta</taxon>
        <taxon>Pinopsida</taxon>
        <taxon>Pinidae</taxon>
        <taxon>Conifers I</taxon>
        <taxon>Pinales</taxon>
        <taxon>Pinaceae</taxon>
        <taxon>Picea</taxon>
    </lineage>
</organism>
<comment type="caution">
    <text evidence="1">The sequence shown here is derived from an EMBL/GenBank/DDBJ whole genome shotgun (WGS) entry which is preliminary data.</text>
</comment>
<dbReference type="EMBL" id="LKAM01000006">
    <property type="protein sequence ID" value="KUM48171.1"/>
    <property type="molecule type" value="Genomic_DNA"/>
</dbReference>
<sequence length="105" mass="11590">MALHVIIFRKDASGLRSCDPGRQELEVRKELNSFSLKGLWIRRSGEIDLWMGLLVGRARASLFRQVEVIAIGASSIIIGFSDGAQMGPCVSEQSVYLLEPWNQGG</sequence>
<evidence type="ECO:0000313" key="1">
    <source>
        <dbReference type="EMBL" id="KUM48171.1"/>
    </source>
</evidence>
<accession>A0A124GNA0</accession>
<protein>
    <submittedName>
        <fullName evidence="1">Uncharacterized protein</fullName>
    </submittedName>
</protein>
<reference evidence="1" key="1">
    <citation type="journal article" date="2015" name="Genome Biol. Evol.">
        <title>Organellar Genomes of White Spruce (Picea glauca): Assembly and Annotation.</title>
        <authorList>
            <person name="Jackman S.D."/>
            <person name="Warren R.L."/>
            <person name="Gibb E.A."/>
            <person name="Vandervalk B.P."/>
            <person name="Mohamadi H."/>
            <person name="Chu J."/>
            <person name="Raymond A."/>
            <person name="Pleasance S."/>
            <person name="Coope R."/>
            <person name="Wildung M.R."/>
            <person name="Ritland C.E."/>
            <person name="Bousquet J."/>
            <person name="Jones S.J."/>
            <person name="Bohlmann J."/>
            <person name="Birol I."/>
        </authorList>
    </citation>
    <scope>NUCLEOTIDE SEQUENCE [LARGE SCALE GENOMIC DNA]</scope>
    <source>
        <tissue evidence="1">Flushing bud</tissue>
    </source>
</reference>
<proteinExistence type="predicted"/>